<feature type="transmembrane region" description="Helical" evidence="6">
    <location>
        <begin position="54"/>
        <end position="72"/>
    </location>
</feature>
<comment type="caution">
    <text evidence="7">The sequence shown here is derived from an EMBL/GenBank/DDBJ whole genome shotgun (WGS) entry which is preliminary data.</text>
</comment>
<evidence type="ECO:0008006" key="9">
    <source>
        <dbReference type="Google" id="ProtNLM"/>
    </source>
</evidence>
<dbReference type="GO" id="GO:0005744">
    <property type="term" value="C:TIM23 mitochondrial import inner membrane translocase complex"/>
    <property type="evidence" value="ECO:0007669"/>
    <property type="project" value="TreeGrafter"/>
</dbReference>
<keyword evidence="3 6" id="KW-0812">Transmembrane</keyword>
<dbReference type="PANTHER" id="PTHR28525:SF1">
    <property type="entry name" value="REACTIVE OXYGEN SPECIES MODULATOR 1"/>
    <property type="match status" value="1"/>
</dbReference>
<evidence type="ECO:0000313" key="8">
    <source>
        <dbReference type="Proteomes" id="UP000646827"/>
    </source>
</evidence>
<feature type="transmembrane region" description="Helical" evidence="6">
    <location>
        <begin position="21"/>
        <end position="42"/>
    </location>
</feature>
<dbReference type="PANTHER" id="PTHR28525">
    <property type="entry name" value="REACTIVE OXYGEN SPECIES MODULATOR 1"/>
    <property type="match status" value="1"/>
</dbReference>
<evidence type="ECO:0000256" key="5">
    <source>
        <dbReference type="ARBA" id="ARBA00023136"/>
    </source>
</evidence>
<dbReference type="GO" id="GO:0030150">
    <property type="term" value="P:protein import into mitochondrial matrix"/>
    <property type="evidence" value="ECO:0007669"/>
    <property type="project" value="TreeGrafter"/>
</dbReference>
<comment type="subcellular location">
    <subcellularLocation>
        <location evidence="1">Membrane</location>
    </subcellularLocation>
</comment>
<keyword evidence="5 6" id="KW-0472">Membrane</keyword>
<keyword evidence="4 6" id="KW-1133">Transmembrane helix</keyword>
<evidence type="ECO:0000256" key="4">
    <source>
        <dbReference type="ARBA" id="ARBA00022989"/>
    </source>
</evidence>
<dbReference type="EMBL" id="JAEPRB010000063">
    <property type="protein sequence ID" value="KAG2223322.1"/>
    <property type="molecule type" value="Genomic_DNA"/>
</dbReference>
<keyword evidence="8" id="KW-1185">Reference proteome</keyword>
<evidence type="ECO:0000256" key="2">
    <source>
        <dbReference type="ARBA" id="ARBA00007839"/>
    </source>
</evidence>
<proteinExistence type="inferred from homology"/>
<dbReference type="Pfam" id="PF10247">
    <property type="entry name" value="Romo1"/>
    <property type="match status" value="1"/>
</dbReference>
<dbReference type="Proteomes" id="UP000646827">
    <property type="component" value="Unassembled WGS sequence"/>
</dbReference>
<accession>A0A8H7S5Q6</accession>
<evidence type="ECO:0000256" key="3">
    <source>
        <dbReference type="ARBA" id="ARBA00022692"/>
    </source>
</evidence>
<dbReference type="InterPro" id="IPR018450">
    <property type="entry name" value="Romo1/Mgr2"/>
</dbReference>
<reference evidence="7 8" key="1">
    <citation type="submission" date="2020-12" db="EMBL/GenBank/DDBJ databases">
        <title>Metabolic potential, ecology and presence of endohyphal bacteria is reflected in genomic diversity of Mucoromycotina.</title>
        <authorList>
            <person name="Muszewska A."/>
            <person name="Okrasinska A."/>
            <person name="Steczkiewicz K."/>
            <person name="Drgas O."/>
            <person name="Orlowska M."/>
            <person name="Perlinska-Lenart U."/>
            <person name="Aleksandrzak-Piekarczyk T."/>
            <person name="Szatraj K."/>
            <person name="Zielenkiewicz U."/>
            <person name="Pilsyk S."/>
            <person name="Malc E."/>
            <person name="Mieczkowski P."/>
            <person name="Kruszewska J.S."/>
            <person name="Biernat P."/>
            <person name="Pawlowska J."/>
        </authorList>
    </citation>
    <scope>NUCLEOTIDE SEQUENCE [LARGE SCALE GENOMIC DNA]</scope>
    <source>
        <strain evidence="7 8">CBS 142.35</strain>
    </source>
</reference>
<dbReference type="AlphaFoldDB" id="A0A8H7S5Q6"/>
<organism evidence="7 8">
    <name type="scientific">Circinella minor</name>
    <dbReference type="NCBI Taxonomy" id="1195481"/>
    <lineage>
        <taxon>Eukaryota</taxon>
        <taxon>Fungi</taxon>
        <taxon>Fungi incertae sedis</taxon>
        <taxon>Mucoromycota</taxon>
        <taxon>Mucoromycotina</taxon>
        <taxon>Mucoromycetes</taxon>
        <taxon>Mucorales</taxon>
        <taxon>Lichtheimiaceae</taxon>
        <taxon>Circinella</taxon>
    </lineage>
</organism>
<dbReference type="OrthoDB" id="5409308at2759"/>
<name>A0A8H7S5Q6_9FUNG</name>
<dbReference type="GO" id="GO:0045039">
    <property type="term" value="P:protein insertion into mitochondrial inner membrane"/>
    <property type="evidence" value="ECO:0007669"/>
    <property type="project" value="TreeGrafter"/>
</dbReference>
<dbReference type="SMART" id="SM01378">
    <property type="entry name" value="Romo1"/>
    <property type="match status" value="1"/>
</dbReference>
<evidence type="ECO:0000313" key="7">
    <source>
        <dbReference type="EMBL" id="KAG2223322.1"/>
    </source>
</evidence>
<evidence type="ECO:0000256" key="6">
    <source>
        <dbReference type="SAM" id="Phobius"/>
    </source>
</evidence>
<gene>
    <name evidence="7" type="ORF">INT45_008979</name>
</gene>
<sequence length="106" mass="11496">MSTPSDNSQIKEKLMMGGMMGGTVGLCVGFVFGTINIIRFGSGTKGPISMLSQYMLGSAASFGFFMSIGSVIRSDGKMPAGIQWSQKPLPIQINERRQHLKFESEQ</sequence>
<evidence type="ECO:0000256" key="1">
    <source>
        <dbReference type="ARBA" id="ARBA00004370"/>
    </source>
</evidence>
<comment type="similarity">
    <text evidence="2">Belongs to the MGR2 family.</text>
</comment>
<protein>
    <recommendedName>
        <fullName evidence="9">Mitochondrial genome maintenance protein Mgr2</fullName>
    </recommendedName>
</protein>